<dbReference type="OrthoDB" id="423498at2759"/>
<organism evidence="3 4">
    <name type="scientific">Kuraishia capsulata CBS 1993</name>
    <dbReference type="NCBI Taxonomy" id="1382522"/>
    <lineage>
        <taxon>Eukaryota</taxon>
        <taxon>Fungi</taxon>
        <taxon>Dikarya</taxon>
        <taxon>Ascomycota</taxon>
        <taxon>Saccharomycotina</taxon>
        <taxon>Pichiomycetes</taxon>
        <taxon>Pichiales</taxon>
        <taxon>Pichiaceae</taxon>
        <taxon>Kuraishia</taxon>
    </lineage>
</organism>
<dbReference type="PANTHER" id="PTHR10907:SF47">
    <property type="entry name" value="REGUCALCIN"/>
    <property type="match status" value="1"/>
</dbReference>
<dbReference type="HOGENOM" id="CLU_036110_3_0_1"/>
<dbReference type="GO" id="GO:0004341">
    <property type="term" value="F:gluconolactonase activity"/>
    <property type="evidence" value="ECO:0007669"/>
    <property type="project" value="TreeGrafter"/>
</dbReference>
<evidence type="ECO:0000256" key="1">
    <source>
        <dbReference type="ARBA" id="ARBA00008853"/>
    </source>
</evidence>
<comment type="similarity">
    <text evidence="1">Belongs to the SMP-30/CGR1 family.</text>
</comment>
<dbReference type="Proteomes" id="UP000019384">
    <property type="component" value="Unassembled WGS sequence"/>
</dbReference>
<reference evidence="3" key="1">
    <citation type="submission" date="2013-12" db="EMBL/GenBank/DDBJ databases">
        <authorList>
            <person name="Genoscope - CEA"/>
        </authorList>
    </citation>
    <scope>NUCLEOTIDE SEQUENCE</scope>
    <source>
        <strain evidence="3">CBS 1993</strain>
    </source>
</reference>
<evidence type="ECO:0000313" key="3">
    <source>
        <dbReference type="EMBL" id="CDK26528.1"/>
    </source>
</evidence>
<gene>
    <name evidence="3" type="ORF">KUCA_T00002500001</name>
</gene>
<evidence type="ECO:0000259" key="2">
    <source>
        <dbReference type="Pfam" id="PF08450"/>
    </source>
</evidence>
<dbReference type="RefSeq" id="XP_022458531.1">
    <property type="nucleotide sequence ID" value="XM_022602758.1"/>
</dbReference>
<dbReference type="EMBL" id="HG793127">
    <property type="protein sequence ID" value="CDK26528.1"/>
    <property type="molecule type" value="Genomic_DNA"/>
</dbReference>
<dbReference type="AlphaFoldDB" id="W6MKL1"/>
<dbReference type="InterPro" id="IPR011042">
    <property type="entry name" value="6-blade_b-propeller_TolB-like"/>
</dbReference>
<name>W6MKL1_9ASCO</name>
<reference evidence="3" key="2">
    <citation type="submission" date="2014-02" db="EMBL/GenBank/DDBJ databases">
        <title>Complete DNA sequence of /Kuraishia capsulata/ illustrates novel genomic features among budding yeasts (/Saccharomycotina/).</title>
        <authorList>
            <person name="Morales L."/>
            <person name="Noel B."/>
            <person name="Porcel B."/>
            <person name="Marcet-Houben M."/>
            <person name="Hullo M-F."/>
            <person name="Sacerdot C."/>
            <person name="Tekaia F."/>
            <person name="Leh-Louis V."/>
            <person name="Despons L."/>
            <person name="Khanna V."/>
            <person name="Aury J-M."/>
            <person name="Barbe V."/>
            <person name="Couloux A."/>
            <person name="Labadie K."/>
            <person name="Pelletier E."/>
            <person name="Souciet J-L."/>
            <person name="Boekhout T."/>
            <person name="Gabaldon T."/>
            <person name="Wincker P."/>
            <person name="Dujon B."/>
        </authorList>
    </citation>
    <scope>NUCLEOTIDE SEQUENCE</scope>
    <source>
        <strain evidence="3">CBS 1993</strain>
    </source>
</reference>
<dbReference type="SUPFAM" id="SSF63829">
    <property type="entry name" value="Calcium-dependent phosphotriesterase"/>
    <property type="match status" value="1"/>
</dbReference>
<proteinExistence type="inferred from homology"/>
<dbReference type="PANTHER" id="PTHR10907">
    <property type="entry name" value="REGUCALCIN"/>
    <property type="match status" value="1"/>
</dbReference>
<dbReference type="STRING" id="1382522.W6MKL1"/>
<dbReference type="Pfam" id="PF08450">
    <property type="entry name" value="SGL"/>
    <property type="match status" value="1"/>
</dbReference>
<protein>
    <recommendedName>
        <fullName evidence="2">SMP-30/Gluconolactonase/LRE-like region domain-containing protein</fullName>
    </recommendedName>
</protein>
<dbReference type="InterPro" id="IPR013658">
    <property type="entry name" value="SGL"/>
</dbReference>
<feature type="domain" description="SMP-30/Gluconolactonase/LRE-like region" evidence="2">
    <location>
        <begin position="20"/>
        <end position="303"/>
    </location>
</feature>
<dbReference type="GeneID" id="34519919"/>
<dbReference type="Gene3D" id="2.120.10.30">
    <property type="entry name" value="TolB, C-terminal domain"/>
    <property type="match status" value="1"/>
</dbReference>
<accession>W6MKL1</accession>
<dbReference type="GO" id="GO:0005509">
    <property type="term" value="F:calcium ion binding"/>
    <property type="evidence" value="ECO:0007669"/>
    <property type="project" value="TreeGrafter"/>
</dbReference>
<sequence>MVEIIEIGAPFYCLPRPCVLGEGPIFRDSDNTLHYNDCLSNPPQIHILSVDPATGDAIVPGVEFTEASTAIANKTIPGLKVLDLEDSVTVQFFRKNHPKSYICAYYQGIAFLDEETGKLDVLKEIIPNDERHIRRFNDGAVDCKGRFWAAEIDVKGLAFGVGKLPTDYGTPLGRLWRYDPDGGLTQMEDGLVCGNGLAWSPDNTKMYLNDSVSQLTFVYDFDQETGSISNKKIFIDNRGKIGEPDGMVVDVEGNLWIAMYNGFAVNVYNPHGELIKQVKLDAKCLACTTWGGKDSDVIYVVSAYNKFDDRTPEDAGGHLFKFKTGVKGVSKYEFAG</sequence>
<keyword evidence="4" id="KW-1185">Reference proteome</keyword>
<evidence type="ECO:0000313" key="4">
    <source>
        <dbReference type="Proteomes" id="UP000019384"/>
    </source>
</evidence>